<accession>A0A9P7G410</accession>
<evidence type="ECO:0000313" key="3">
    <source>
        <dbReference type="Proteomes" id="UP000775547"/>
    </source>
</evidence>
<organism evidence="2 3">
    <name type="scientific">Asterophora parasitica</name>
    <dbReference type="NCBI Taxonomy" id="117018"/>
    <lineage>
        <taxon>Eukaryota</taxon>
        <taxon>Fungi</taxon>
        <taxon>Dikarya</taxon>
        <taxon>Basidiomycota</taxon>
        <taxon>Agaricomycotina</taxon>
        <taxon>Agaricomycetes</taxon>
        <taxon>Agaricomycetidae</taxon>
        <taxon>Agaricales</taxon>
        <taxon>Tricholomatineae</taxon>
        <taxon>Lyophyllaceae</taxon>
        <taxon>Asterophora</taxon>
    </lineage>
</organism>
<dbReference type="AlphaFoldDB" id="A0A9P7G410"/>
<reference evidence="2" key="2">
    <citation type="submission" date="2021-10" db="EMBL/GenBank/DDBJ databases">
        <title>Phylogenomics reveals ancestral predisposition of the termite-cultivated fungus Termitomyces towards a domesticated lifestyle.</title>
        <authorList>
            <person name="Auxier B."/>
            <person name="Grum-Grzhimaylo A."/>
            <person name="Cardenas M.E."/>
            <person name="Lodge J.D."/>
            <person name="Laessoe T."/>
            <person name="Pedersen O."/>
            <person name="Smith M.E."/>
            <person name="Kuyper T.W."/>
            <person name="Franco-Molano E.A."/>
            <person name="Baroni T.J."/>
            <person name="Aanen D.K."/>
        </authorList>
    </citation>
    <scope>NUCLEOTIDE SEQUENCE</scope>
    <source>
        <strain evidence="2">AP01</strain>
        <tissue evidence="2">Mycelium</tissue>
    </source>
</reference>
<gene>
    <name evidence="2" type="ORF">DXG03_009090</name>
</gene>
<comment type="caution">
    <text evidence="2">The sequence shown here is derived from an EMBL/GenBank/DDBJ whole genome shotgun (WGS) entry which is preliminary data.</text>
</comment>
<dbReference type="OrthoDB" id="3052667at2759"/>
<dbReference type="Proteomes" id="UP000775547">
    <property type="component" value="Unassembled WGS sequence"/>
</dbReference>
<evidence type="ECO:0000256" key="1">
    <source>
        <dbReference type="SAM" id="MobiDB-lite"/>
    </source>
</evidence>
<reference evidence="2" key="1">
    <citation type="submission" date="2020-07" db="EMBL/GenBank/DDBJ databases">
        <authorList>
            <person name="Nieuwenhuis M."/>
            <person name="Van De Peppel L.J.J."/>
        </authorList>
    </citation>
    <scope>NUCLEOTIDE SEQUENCE</scope>
    <source>
        <strain evidence="2">AP01</strain>
        <tissue evidence="2">Mycelium</tissue>
    </source>
</reference>
<dbReference type="EMBL" id="JABCKV010000818">
    <property type="protein sequence ID" value="KAG5640357.1"/>
    <property type="molecule type" value="Genomic_DNA"/>
</dbReference>
<proteinExistence type="predicted"/>
<keyword evidence="3" id="KW-1185">Reference proteome</keyword>
<sequence length="136" mass="15481">MGKKHALTYRKKITPPIGEAIIPDIGGSEGAWKRAAIQWIEGDPSRGLHVPLKDWPLDWYTGEMRPFNGTKRSHRELIGKEYIRLGEDDEAFKAEYPEYPKLSLLLQAIRTNLGRKQRRSKNGTPAERNENVSAKA</sequence>
<feature type="region of interest" description="Disordered" evidence="1">
    <location>
        <begin position="114"/>
        <end position="136"/>
    </location>
</feature>
<name>A0A9P7G410_9AGAR</name>
<protein>
    <submittedName>
        <fullName evidence="2">Uncharacterized protein</fullName>
    </submittedName>
</protein>
<evidence type="ECO:0000313" key="2">
    <source>
        <dbReference type="EMBL" id="KAG5640357.1"/>
    </source>
</evidence>